<organism evidence="3 4">
    <name type="scientific">Monilinia fructicola</name>
    <name type="common">Brown rot fungus</name>
    <name type="synonym">Ciboria fructicola</name>
    <dbReference type="NCBI Taxonomy" id="38448"/>
    <lineage>
        <taxon>Eukaryota</taxon>
        <taxon>Fungi</taxon>
        <taxon>Dikarya</taxon>
        <taxon>Ascomycota</taxon>
        <taxon>Pezizomycotina</taxon>
        <taxon>Leotiomycetes</taxon>
        <taxon>Helotiales</taxon>
        <taxon>Sclerotiniaceae</taxon>
        <taxon>Monilinia</taxon>
    </lineage>
</organism>
<evidence type="ECO:0000259" key="2">
    <source>
        <dbReference type="Pfam" id="PF00724"/>
    </source>
</evidence>
<dbReference type="GO" id="GO:0010181">
    <property type="term" value="F:FMN binding"/>
    <property type="evidence" value="ECO:0007669"/>
    <property type="project" value="InterPro"/>
</dbReference>
<dbReference type="InterPro" id="IPR013785">
    <property type="entry name" value="Aldolase_TIM"/>
</dbReference>
<comment type="caution">
    <text evidence="3">The sequence shown here is derived from an EMBL/GenBank/DDBJ whole genome shotgun (WGS) entry which is preliminary data.</text>
</comment>
<keyword evidence="4" id="KW-1185">Reference proteome</keyword>
<dbReference type="PANTHER" id="PTHR43303:SF2">
    <property type="entry name" value="INDOLEAMINE 2,3-DIOXYGENASE PYRROLE 2,3-DIOXYGENASE (AFU_ORTHOLOGUE AFUA_5G01450"/>
    <property type="match status" value="1"/>
</dbReference>
<accession>A0A5M9K2I0</accession>
<evidence type="ECO:0000313" key="4">
    <source>
        <dbReference type="Proteomes" id="UP000322873"/>
    </source>
</evidence>
<feature type="compositionally biased region" description="Pro residues" evidence="1">
    <location>
        <begin position="1"/>
        <end position="10"/>
    </location>
</feature>
<name>A0A5M9K2I0_MONFR</name>
<evidence type="ECO:0000256" key="1">
    <source>
        <dbReference type="SAM" id="MobiDB-lite"/>
    </source>
</evidence>
<sequence length="249" mass="27217">MSPYAPPPKTPRGTATSQDRRRSSPLTIRSLTSKTRIWVAPMCMYSANAGHLSDSTSCTWGRLRIAARPSPSIEATAVRPEVASPPRDAGLWDDAQVAGFRRVADFAHGQGQKIGVQLAHAGRKASTLPPWWCEGKSAVAEEKDGGWPQAVKGCQEWLDGVESWDVPDTIRLAKATPGTWCRFTRCQFRRQFPTQKIDRLCGNDTEAEAAKSHLEDGPATYPNAGRDGDVTDEQGKIAKADVCWLLDSL</sequence>
<dbReference type="EMBL" id="VICG01000003">
    <property type="protein sequence ID" value="KAA8574336.1"/>
    <property type="molecule type" value="Genomic_DNA"/>
</dbReference>
<dbReference type="InterPro" id="IPR044152">
    <property type="entry name" value="YqjM-like"/>
</dbReference>
<dbReference type="AlphaFoldDB" id="A0A5M9K2I0"/>
<feature type="domain" description="NADH:flavin oxidoreductase/NADH oxidase N-terminal" evidence="2">
    <location>
        <begin position="25"/>
        <end position="126"/>
    </location>
</feature>
<dbReference type="VEuPathDB" id="FungiDB:MFRU_015g01730"/>
<dbReference type="Proteomes" id="UP000322873">
    <property type="component" value="Unassembled WGS sequence"/>
</dbReference>
<dbReference type="InterPro" id="IPR001155">
    <property type="entry name" value="OxRdtase_FMN_N"/>
</dbReference>
<feature type="region of interest" description="Disordered" evidence="1">
    <location>
        <begin position="209"/>
        <end position="230"/>
    </location>
</feature>
<dbReference type="SUPFAM" id="SSF51395">
    <property type="entry name" value="FMN-linked oxidoreductases"/>
    <property type="match status" value="1"/>
</dbReference>
<dbReference type="PANTHER" id="PTHR43303">
    <property type="entry name" value="NADPH DEHYDROGENASE C23G7.10C-RELATED"/>
    <property type="match status" value="1"/>
</dbReference>
<gene>
    <name evidence="3" type="ORF">EYC84_005823</name>
</gene>
<dbReference type="GO" id="GO:0050661">
    <property type="term" value="F:NADP binding"/>
    <property type="evidence" value="ECO:0007669"/>
    <property type="project" value="InterPro"/>
</dbReference>
<dbReference type="GO" id="GO:0003959">
    <property type="term" value="F:NADPH dehydrogenase activity"/>
    <property type="evidence" value="ECO:0007669"/>
    <property type="project" value="InterPro"/>
</dbReference>
<feature type="region of interest" description="Disordered" evidence="1">
    <location>
        <begin position="1"/>
        <end position="25"/>
    </location>
</feature>
<proteinExistence type="predicted"/>
<evidence type="ECO:0000313" key="3">
    <source>
        <dbReference type="EMBL" id="KAA8574336.1"/>
    </source>
</evidence>
<dbReference type="Gene3D" id="3.20.20.70">
    <property type="entry name" value="Aldolase class I"/>
    <property type="match status" value="1"/>
</dbReference>
<protein>
    <recommendedName>
        <fullName evidence="2">NADH:flavin oxidoreductase/NADH oxidase N-terminal domain-containing protein</fullName>
    </recommendedName>
</protein>
<reference evidence="3 4" key="1">
    <citation type="submission" date="2019-06" db="EMBL/GenBank/DDBJ databases">
        <title>Genome Sequence of the Brown Rot Fungal Pathogen Monilinia fructicola.</title>
        <authorList>
            <person name="De Miccolis Angelini R.M."/>
            <person name="Landi L."/>
            <person name="Abate D."/>
            <person name="Pollastro S."/>
            <person name="Romanazzi G."/>
            <person name="Faretra F."/>
        </authorList>
    </citation>
    <scope>NUCLEOTIDE SEQUENCE [LARGE SCALE GENOMIC DNA]</scope>
    <source>
        <strain evidence="3 4">Mfrc123</strain>
    </source>
</reference>
<dbReference type="Pfam" id="PF00724">
    <property type="entry name" value="Oxidored_FMN"/>
    <property type="match status" value="1"/>
</dbReference>